<accession>A0A429G2Y0</accession>
<evidence type="ECO:0000313" key="3">
    <source>
        <dbReference type="Proteomes" id="UP000278149"/>
    </source>
</evidence>
<protein>
    <submittedName>
        <fullName evidence="2">Hydantoinase B/oxoprolinase family protein</fullName>
    </submittedName>
</protein>
<dbReference type="EMBL" id="RCOR01000035">
    <property type="protein sequence ID" value="RSN68153.1"/>
    <property type="molecule type" value="Genomic_DNA"/>
</dbReference>
<proteinExistence type="predicted"/>
<feature type="non-terminal residue" evidence="2">
    <location>
        <position position="492"/>
    </location>
</feature>
<name>A0A429G2Y0_9CREN</name>
<dbReference type="GO" id="GO:0006749">
    <property type="term" value="P:glutathione metabolic process"/>
    <property type="evidence" value="ECO:0007669"/>
    <property type="project" value="TreeGrafter"/>
</dbReference>
<sequence length="492" mass="54377">MMSRDLVTIQIIKNVLSSIAKEMFYTTIRSAKSSIIYETYDFSPALLDSEGRLIAIGTGLPVFIGILPIMSRNLMKLIEEQGSKMSPGDIYLVNDPYIAGTHLNDVGLVMPLFYGEKLMAIGAIRGHVNDVGGMNPGSWGPNATEIYQEGLIIPGVRLYKGGELNVDVLRLVLRNSRIPDYVHGDIEALAAALRYAQRRIIDICDKYGADTVREAMEDKLNEGKVLARKNIQKLPKGEYFAEEHIEKYEGMDEDIRITVRVKITEDKFIADFSENPPQVRAPINTTFPGTYASTTIAFVAVTDPHVSVSEGYFDPVKVIAPEGTIFNAVPPAATSCYWETMFYAVDLIWKALAPHVPERLTAGHFLSVVAETISMIDPRDKKYKILVEPNPGGWGAAIDRDGESCLVASADGETYAHPAEVIEREYPIRVECMRLNLEDGVGHGRFRGGFGLRKDYRILAEGAELVCSINRISYPPWAVDGGLEGSCNHIVV</sequence>
<dbReference type="PANTHER" id="PTHR11365:SF23">
    <property type="entry name" value="HYPOTHETICAL 5-OXOPROLINASE (EUROFUNG)-RELATED"/>
    <property type="match status" value="1"/>
</dbReference>
<reference evidence="2 3" key="1">
    <citation type="submission" date="2018-10" db="EMBL/GenBank/DDBJ databases">
        <title>Co-occurring genomic capacity for anaerobic methane metabolism and dissimilatory sulfite reduction discovered in the Korarchaeota.</title>
        <authorList>
            <person name="Mckay L.J."/>
            <person name="Dlakic M."/>
            <person name="Fields M.W."/>
            <person name="Delmont T.O."/>
            <person name="Eren A.M."/>
            <person name="Jay Z.J."/>
            <person name="Klingelsmith K.B."/>
            <person name="Rusch D.B."/>
            <person name="Inskeep W.P."/>
        </authorList>
    </citation>
    <scope>NUCLEOTIDE SEQUENCE [LARGE SCALE GENOMIC DNA]</scope>
    <source>
        <strain evidence="2 3">WS</strain>
    </source>
</reference>
<comment type="caution">
    <text evidence="2">The sequence shown here is derived from an EMBL/GenBank/DDBJ whole genome shotgun (WGS) entry which is preliminary data.</text>
</comment>
<dbReference type="Proteomes" id="UP000278149">
    <property type="component" value="Unassembled WGS sequence"/>
</dbReference>
<evidence type="ECO:0000259" key="1">
    <source>
        <dbReference type="Pfam" id="PF02538"/>
    </source>
</evidence>
<organism evidence="2 3">
    <name type="scientific">Candidatus Korarchaeum cryptofilum</name>
    <dbReference type="NCBI Taxonomy" id="498846"/>
    <lineage>
        <taxon>Archaea</taxon>
        <taxon>Thermoproteota</taxon>
        <taxon>Candidatus Korarchaeia</taxon>
        <taxon>Candidatus Korarchaeales</taxon>
        <taxon>Candidatus Korarchaeaceae</taxon>
        <taxon>Candidatus Korarchaeum</taxon>
    </lineage>
</organism>
<dbReference type="InterPro" id="IPR003692">
    <property type="entry name" value="Hydantoinase_B"/>
</dbReference>
<dbReference type="PANTHER" id="PTHR11365">
    <property type="entry name" value="5-OXOPROLINASE RELATED"/>
    <property type="match status" value="1"/>
</dbReference>
<dbReference type="AlphaFoldDB" id="A0A429G2Y0"/>
<dbReference type="GO" id="GO:0005829">
    <property type="term" value="C:cytosol"/>
    <property type="evidence" value="ECO:0007669"/>
    <property type="project" value="TreeGrafter"/>
</dbReference>
<evidence type="ECO:0000313" key="2">
    <source>
        <dbReference type="EMBL" id="RSN68153.1"/>
    </source>
</evidence>
<feature type="domain" description="Hydantoinase B/oxoprolinase" evidence="1">
    <location>
        <begin position="5"/>
        <end position="489"/>
    </location>
</feature>
<dbReference type="Pfam" id="PF02538">
    <property type="entry name" value="Hydantoinase_B"/>
    <property type="match status" value="1"/>
</dbReference>
<dbReference type="InterPro" id="IPR045079">
    <property type="entry name" value="Oxoprolinase-like"/>
</dbReference>
<gene>
    <name evidence="2" type="ORF">D9Q81_06715</name>
</gene>
<dbReference type="GO" id="GO:0017168">
    <property type="term" value="F:5-oxoprolinase (ATP-hydrolyzing) activity"/>
    <property type="evidence" value="ECO:0007669"/>
    <property type="project" value="TreeGrafter"/>
</dbReference>